<gene>
    <name evidence="2" type="ORF">DZC30_21515</name>
</gene>
<evidence type="ECO:0000313" key="3">
    <source>
        <dbReference type="Proteomes" id="UP000261948"/>
    </source>
</evidence>
<dbReference type="AlphaFoldDB" id="A0A373F6V9"/>
<dbReference type="Proteomes" id="UP000261948">
    <property type="component" value="Unassembled WGS sequence"/>
</dbReference>
<dbReference type="OrthoDB" id="9789133at2"/>
<comment type="caution">
    <text evidence="2">The sequence shown here is derived from an EMBL/GenBank/DDBJ whole genome shotgun (WGS) entry which is preliminary data.</text>
</comment>
<evidence type="ECO:0000313" key="2">
    <source>
        <dbReference type="EMBL" id="RGE39740.1"/>
    </source>
</evidence>
<dbReference type="InterPro" id="IPR050114">
    <property type="entry name" value="UPF0173_UPF0282_UlaG_hydrolase"/>
</dbReference>
<feature type="domain" description="Metallo-beta-lactamase" evidence="1">
    <location>
        <begin position="64"/>
        <end position="281"/>
    </location>
</feature>
<dbReference type="SUPFAM" id="SSF56281">
    <property type="entry name" value="Metallo-hydrolase/oxidoreductase"/>
    <property type="match status" value="1"/>
</dbReference>
<reference evidence="2 3" key="1">
    <citation type="submission" date="2018-08" db="EMBL/GenBank/DDBJ databases">
        <title>Comamonas testosteroni strain SWCO2.</title>
        <authorList>
            <person name="Jiang N."/>
            <person name="Zhang X.Z."/>
        </authorList>
    </citation>
    <scope>NUCLEOTIDE SEQUENCE [LARGE SCALE GENOMIC DNA]</scope>
    <source>
        <strain evidence="2 3">SWCO2</strain>
    </source>
</reference>
<dbReference type="EMBL" id="QURR01000046">
    <property type="protein sequence ID" value="RGE39740.1"/>
    <property type="molecule type" value="Genomic_DNA"/>
</dbReference>
<dbReference type="CDD" id="cd06262">
    <property type="entry name" value="metallo-hydrolase-like_MBL-fold"/>
    <property type="match status" value="1"/>
</dbReference>
<dbReference type="InterPro" id="IPR036866">
    <property type="entry name" value="RibonucZ/Hydroxyglut_hydro"/>
</dbReference>
<dbReference type="GO" id="GO:0016787">
    <property type="term" value="F:hydrolase activity"/>
    <property type="evidence" value="ECO:0007669"/>
    <property type="project" value="UniProtKB-KW"/>
</dbReference>
<accession>A0A373F6V9</accession>
<dbReference type="PANTHER" id="PTHR43546">
    <property type="entry name" value="UPF0173 METAL-DEPENDENT HYDROLASE MJ1163-RELATED"/>
    <property type="match status" value="1"/>
</dbReference>
<protein>
    <submittedName>
        <fullName evidence="2">MBL fold metallo-hydrolase</fullName>
    </submittedName>
</protein>
<keyword evidence="3" id="KW-1185">Reference proteome</keyword>
<dbReference type="Gene3D" id="3.60.15.10">
    <property type="entry name" value="Ribonuclease Z/Hydroxyacylglutathione hydrolase-like"/>
    <property type="match status" value="1"/>
</dbReference>
<sequence>MRYLTRPQLVSLISRAYLSCDRHLCNNAFALYQNSRIPPSTHYPHLPAASNAAQPGKLYLSFLGVTTLYLDDGQTRILIDGFFSRPSKWQILTQKIEPDKARITAALKRASIAKLDAVIAVHSHYDHAMDSPEVALQTGASVCGSESTANISRGWGLPENRIQTIKHGSQVNIGGFEFLFINADHAPTGMTGGVIPNPLKPPVRFSDYKEGQSYSLIIRHSGKAMLLQGSAGFQENQLAGQKVDIALLGIGTLGQQPQTFKEQYWQQTVGLTQPRLVIPVHWDDFTAPLAESMPPIPWPFDDFGKSIDFLLARSAAEHRTLKMLPLLQRVDIYSALEPDA</sequence>
<dbReference type="Pfam" id="PF12706">
    <property type="entry name" value="Lactamase_B_2"/>
    <property type="match status" value="1"/>
</dbReference>
<dbReference type="SMART" id="SM00849">
    <property type="entry name" value="Lactamase_B"/>
    <property type="match status" value="1"/>
</dbReference>
<dbReference type="PANTHER" id="PTHR43546:SF3">
    <property type="entry name" value="UPF0173 METAL-DEPENDENT HYDROLASE MJ1163"/>
    <property type="match status" value="1"/>
</dbReference>
<keyword evidence="2" id="KW-0378">Hydrolase</keyword>
<dbReference type="InterPro" id="IPR001279">
    <property type="entry name" value="Metallo-B-lactamas"/>
</dbReference>
<proteinExistence type="predicted"/>
<organism evidence="2 3">
    <name type="scientific">Comamonas testosteroni</name>
    <name type="common">Pseudomonas testosteroni</name>
    <dbReference type="NCBI Taxonomy" id="285"/>
    <lineage>
        <taxon>Bacteria</taxon>
        <taxon>Pseudomonadati</taxon>
        <taxon>Pseudomonadota</taxon>
        <taxon>Betaproteobacteria</taxon>
        <taxon>Burkholderiales</taxon>
        <taxon>Comamonadaceae</taxon>
        <taxon>Comamonas</taxon>
    </lineage>
</organism>
<evidence type="ECO:0000259" key="1">
    <source>
        <dbReference type="SMART" id="SM00849"/>
    </source>
</evidence>
<name>A0A373F6V9_COMTE</name>